<name>A0A4P8J0P3_9BURK</name>
<evidence type="ECO:0000313" key="1">
    <source>
        <dbReference type="EMBL" id="QCP54501.1"/>
    </source>
</evidence>
<protein>
    <submittedName>
        <fullName evidence="1">HNH endonuclease</fullName>
    </submittedName>
</protein>
<gene>
    <name evidence="1" type="ORF">FAZ95_37025</name>
</gene>
<dbReference type="Gene3D" id="1.10.30.50">
    <property type="match status" value="1"/>
</dbReference>
<evidence type="ECO:0000313" key="2">
    <source>
        <dbReference type="Proteomes" id="UP000298656"/>
    </source>
</evidence>
<dbReference type="Proteomes" id="UP000298656">
    <property type="component" value="Chromosome 2"/>
</dbReference>
<dbReference type="EMBL" id="CP040078">
    <property type="protein sequence ID" value="QCP54501.1"/>
    <property type="molecule type" value="Genomic_DNA"/>
</dbReference>
<keyword evidence="1" id="KW-0378">Hydrolase</keyword>
<dbReference type="AlphaFoldDB" id="A0A4P8J0P3"/>
<dbReference type="InterPro" id="IPR003615">
    <property type="entry name" value="HNH_nuc"/>
</dbReference>
<keyword evidence="2" id="KW-1185">Reference proteome</keyword>
<dbReference type="GO" id="GO:0004519">
    <property type="term" value="F:endonuclease activity"/>
    <property type="evidence" value="ECO:0007669"/>
    <property type="project" value="UniProtKB-KW"/>
</dbReference>
<proteinExistence type="predicted"/>
<dbReference type="OrthoDB" id="9015736at2"/>
<dbReference type="RefSeq" id="WP_137337262.1">
    <property type="nucleotide sequence ID" value="NZ_CP040078.1"/>
</dbReference>
<dbReference type="KEGG" id="tvl:FAZ95_37025"/>
<sequence length="237" mass="26254">MASKRFKGKRCVYCGRDGASETGDHVIARGFYLPSERADLPKVPACTKCNNEKSRLEHHLLTVLPFGARHAAASRTLVELVPPRLEKNPPLHRQLSEAWARQRRGDYAPRWAQNIMLPLDSALMTRLCEYIMIGLAWHHWQADLAPPNQVRAEFFSPAGAASFETLFANPRWGRRLDVTLGAGTVTYRAAQDPNAPSRTIWRFSIYGAILGGVPGQPHVRADAVFGLSNPAPVDPAP</sequence>
<keyword evidence="1" id="KW-0540">Nuclease</keyword>
<dbReference type="CDD" id="cd00085">
    <property type="entry name" value="HNHc"/>
    <property type="match status" value="1"/>
</dbReference>
<accession>A0A4P8J0P3</accession>
<organism evidence="1 2">
    <name type="scientific">Trinickia violacea</name>
    <dbReference type="NCBI Taxonomy" id="2571746"/>
    <lineage>
        <taxon>Bacteria</taxon>
        <taxon>Pseudomonadati</taxon>
        <taxon>Pseudomonadota</taxon>
        <taxon>Betaproteobacteria</taxon>
        <taxon>Burkholderiales</taxon>
        <taxon>Burkholderiaceae</taxon>
        <taxon>Trinickia</taxon>
    </lineage>
</organism>
<keyword evidence="1" id="KW-0255">Endonuclease</keyword>
<reference evidence="1 2" key="1">
    <citation type="submission" date="2019-05" db="EMBL/GenBank/DDBJ databases">
        <title>Burkholderia sp. DHOD12, isolated from subtropical forest soil.</title>
        <authorList>
            <person name="Gao Z.-H."/>
            <person name="Qiu L.-H."/>
        </authorList>
    </citation>
    <scope>NUCLEOTIDE SEQUENCE [LARGE SCALE GENOMIC DNA]</scope>
    <source>
        <strain evidence="1 2">DHOD12</strain>
    </source>
</reference>